<keyword evidence="2" id="KW-0175">Coiled coil</keyword>
<feature type="compositionally biased region" description="Basic and acidic residues" evidence="3">
    <location>
        <begin position="37"/>
        <end position="49"/>
    </location>
</feature>
<comment type="similarity">
    <text evidence="1">Belongs to the NSRP1 family.</text>
</comment>
<keyword evidence="6" id="KW-1185">Reference proteome</keyword>
<evidence type="ECO:0000313" key="6">
    <source>
        <dbReference type="Proteomes" id="UP000270296"/>
    </source>
</evidence>
<organism evidence="7">
    <name type="scientific">Soboliphyme baturini</name>
    <dbReference type="NCBI Taxonomy" id="241478"/>
    <lineage>
        <taxon>Eukaryota</taxon>
        <taxon>Metazoa</taxon>
        <taxon>Ecdysozoa</taxon>
        <taxon>Nematoda</taxon>
        <taxon>Enoplea</taxon>
        <taxon>Dorylaimia</taxon>
        <taxon>Dioctophymatida</taxon>
        <taxon>Dioctophymatoidea</taxon>
        <taxon>Soboliphymatidae</taxon>
        <taxon>Soboliphyme</taxon>
    </lineage>
</organism>
<sequence>MASDDPPKYGLILRKSRKDTIRVKPSVFEDSEEEQLDEKTSKQRQDFSQRVKQQVSAQIEKALAEDPTTFQYDEVYETMTKERKDKKQVAQNEKSKEPKYALNLIRAAVKRQLENEVREERKQAKERLNEGDEFDDKEVFVTSAYRKRLEELRTFRAELESKDRIDEITDVTKQKDLSGFYRKLLHEIADPLSSKTGPLPSAAVDEVQPCSSVKTEDSVVEENAVPAVNELGSKDSQQKPELLTKDQHRVSARVAAESSDEEVDEELKKLVKSHSQKEKRPKESASERHRRFFTPSPPPQLQESRRKERRHSPSPPRSSSSKHRRHTREKSPRSFSRVDHNLHPPEEGLDRKSPAKIKVEDGHSDSDQKKKLIRNEVLGTVDPVLLKKQRLQKLREIFSHRNDAIAIEAYKQRYLERKRLRESQFPKTMV</sequence>
<protein>
    <submittedName>
        <fullName evidence="7">DUF2040 domain-containing protein</fullName>
    </submittedName>
</protein>
<feature type="compositionally biased region" description="Basic and acidic residues" evidence="3">
    <location>
        <begin position="329"/>
        <end position="371"/>
    </location>
</feature>
<evidence type="ECO:0000256" key="2">
    <source>
        <dbReference type="ARBA" id="ARBA00023054"/>
    </source>
</evidence>
<dbReference type="Proteomes" id="UP000270296">
    <property type="component" value="Unassembled WGS sequence"/>
</dbReference>
<dbReference type="Pfam" id="PF09745">
    <property type="entry name" value="NSRP1_N"/>
    <property type="match status" value="1"/>
</dbReference>
<feature type="compositionally biased region" description="Basic and acidic residues" evidence="3">
    <location>
        <begin position="232"/>
        <end position="249"/>
    </location>
</feature>
<feature type="compositionally biased region" description="Basic and acidic residues" evidence="3">
    <location>
        <begin position="275"/>
        <end position="287"/>
    </location>
</feature>
<dbReference type="PANTHER" id="PTHR31938">
    <property type="entry name" value="NUCLEAR SPECKLE SPLICING REGULATORY PROTEIN 1"/>
    <property type="match status" value="1"/>
</dbReference>
<gene>
    <name evidence="5" type="ORF">SBAD_LOCUS9075</name>
</gene>
<evidence type="ECO:0000256" key="1">
    <source>
        <dbReference type="ARBA" id="ARBA00010126"/>
    </source>
</evidence>
<dbReference type="InterPro" id="IPR042816">
    <property type="entry name" value="Nsrp1"/>
</dbReference>
<accession>A0A183IZM9</accession>
<dbReference type="OrthoDB" id="446635at2759"/>
<name>A0A183IZM9_9BILA</name>
<dbReference type="WBParaSite" id="SBAD_0000940401-mRNA-1">
    <property type="protein sequence ID" value="SBAD_0000940401-mRNA-1"/>
    <property type="gene ID" value="SBAD_0000940401"/>
</dbReference>
<feature type="domain" description="Nuclear speckle splicing regulatory protein 1 N-terminal" evidence="4">
    <location>
        <begin position="57"/>
        <end position="174"/>
    </location>
</feature>
<evidence type="ECO:0000259" key="4">
    <source>
        <dbReference type="Pfam" id="PF09745"/>
    </source>
</evidence>
<evidence type="ECO:0000313" key="5">
    <source>
        <dbReference type="EMBL" id="VDP21015.1"/>
    </source>
</evidence>
<dbReference type="InterPro" id="IPR018612">
    <property type="entry name" value="NSRP1_N"/>
</dbReference>
<dbReference type="PANTHER" id="PTHR31938:SF4">
    <property type="entry name" value="NUCLEAR SPECKLE SPLICING REGULATORY PROTEIN 1"/>
    <property type="match status" value="1"/>
</dbReference>
<reference evidence="5 6" key="2">
    <citation type="submission" date="2018-11" db="EMBL/GenBank/DDBJ databases">
        <authorList>
            <consortium name="Pathogen Informatics"/>
        </authorList>
    </citation>
    <scope>NUCLEOTIDE SEQUENCE [LARGE SCALE GENOMIC DNA]</scope>
</reference>
<feature type="compositionally biased region" description="Low complexity" evidence="3">
    <location>
        <begin position="221"/>
        <end position="230"/>
    </location>
</feature>
<reference evidence="7" key="1">
    <citation type="submission" date="2016-06" db="UniProtKB">
        <authorList>
            <consortium name="WormBaseParasite"/>
        </authorList>
    </citation>
    <scope>IDENTIFICATION</scope>
</reference>
<evidence type="ECO:0000313" key="7">
    <source>
        <dbReference type="WBParaSite" id="SBAD_0000940401-mRNA-1"/>
    </source>
</evidence>
<feature type="region of interest" description="Disordered" evidence="3">
    <location>
        <begin position="191"/>
        <end position="371"/>
    </location>
</feature>
<dbReference type="AlphaFoldDB" id="A0A183IZM9"/>
<feature type="region of interest" description="Disordered" evidence="3">
    <location>
        <begin position="25"/>
        <end position="49"/>
    </location>
</feature>
<proteinExistence type="inferred from homology"/>
<dbReference type="EMBL" id="UZAM01012284">
    <property type="protein sequence ID" value="VDP21015.1"/>
    <property type="molecule type" value="Genomic_DNA"/>
</dbReference>
<dbReference type="GO" id="GO:0000381">
    <property type="term" value="P:regulation of alternative mRNA splicing, via spliceosome"/>
    <property type="evidence" value="ECO:0007669"/>
    <property type="project" value="InterPro"/>
</dbReference>
<evidence type="ECO:0000256" key="3">
    <source>
        <dbReference type="SAM" id="MobiDB-lite"/>
    </source>
</evidence>